<protein>
    <submittedName>
        <fullName evidence="1">Uncharacterized protein</fullName>
    </submittedName>
</protein>
<name>A0A2P2MX11_RHIMU</name>
<dbReference type="EMBL" id="GGEC01054267">
    <property type="protein sequence ID" value="MBX34751.1"/>
    <property type="molecule type" value="Transcribed_RNA"/>
</dbReference>
<sequence>MIIDLRISQLGWLLSLFFSDLIFLPKISLSYVGQPNPTPTPNLSSFRLSVDCRPR</sequence>
<organism evidence="1">
    <name type="scientific">Rhizophora mucronata</name>
    <name type="common">Asiatic mangrove</name>
    <dbReference type="NCBI Taxonomy" id="61149"/>
    <lineage>
        <taxon>Eukaryota</taxon>
        <taxon>Viridiplantae</taxon>
        <taxon>Streptophyta</taxon>
        <taxon>Embryophyta</taxon>
        <taxon>Tracheophyta</taxon>
        <taxon>Spermatophyta</taxon>
        <taxon>Magnoliopsida</taxon>
        <taxon>eudicotyledons</taxon>
        <taxon>Gunneridae</taxon>
        <taxon>Pentapetalae</taxon>
        <taxon>rosids</taxon>
        <taxon>fabids</taxon>
        <taxon>Malpighiales</taxon>
        <taxon>Rhizophoraceae</taxon>
        <taxon>Rhizophora</taxon>
    </lineage>
</organism>
<dbReference type="AlphaFoldDB" id="A0A2P2MX11"/>
<evidence type="ECO:0000313" key="1">
    <source>
        <dbReference type="EMBL" id="MBX34751.1"/>
    </source>
</evidence>
<proteinExistence type="predicted"/>
<accession>A0A2P2MX11</accession>
<reference evidence="1" key="1">
    <citation type="submission" date="2018-02" db="EMBL/GenBank/DDBJ databases">
        <title>Rhizophora mucronata_Transcriptome.</title>
        <authorList>
            <person name="Meera S.P."/>
            <person name="Sreeshan A."/>
            <person name="Augustine A."/>
        </authorList>
    </citation>
    <scope>NUCLEOTIDE SEQUENCE</scope>
    <source>
        <tissue evidence="1">Leaf</tissue>
    </source>
</reference>